<comment type="similarity">
    <text evidence="6">Belongs to the ThrE exporter (TC 2.A.79) family.</text>
</comment>
<keyword evidence="10" id="KW-1185">Reference proteome</keyword>
<dbReference type="InterPro" id="IPR010619">
    <property type="entry name" value="ThrE-like_N"/>
</dbReference>
<dbReference type="PANTHER" id="PTHR34390">
    <property type="entry name" value="UPF0442 PROTEIN YJJB-RELATED"/>
    <property type="match status" value="1"/>
</dbReference>
<evidence type="ECO:0000256" key="3">
    <source>
        <dbReference type="ARBA" id="ARBA00022692"/>
    </source>
</evidence>
<comment type="caution">
    <text evidence="9">The sequence shown here is derived from an EMBL/GenBank/DDBJ whole genome shotgun (WGS) entry which is preliminary data.</text>
</comment>
<keyword evidence="5 7" id="KW-0472">Membrane</keyword>
<feature type="transmembrane region" description="Helical" evidence="7">
    <location>
        <begin position="147"/>
        <end position="164"/>
    </location>
</feature>
<protein>
    <submittedName>
        <fullName evidence="9">Threonine/serine exporter</fullName>
    </submittedName>
</protein>
<evidence type="ECO:0000256" key="7">
    <source>
        <dbReference type="SAM" id="Phobius"/>
    </source>
</evidence>
<comment type="subcellular location">
    <subcellularLocation>
        <location evidence="1">Cell membrane</location>
        <topology evidence="1">Multi-pass membrane protein</topology>
    </subcellularLocation>
</comment>
<evidence type="ECO:0000256" key="4">
    <source>
        <dbReference type="ARBA" id="ARBA00022989"/>
    </source>
</evidence>
<keyword evidence="3 7" id="KW-0812">Transmembrane</keyword>
<dbReference type="PANTHER" id="PTHR34390:SF2">
    <property type="entry name" value="SUCCINATE TRANSPORTER SUBUNIT YJJP-RELATED"/>
    <property type="match status" value="1"/>
</dbReference>
<accession>A0A4Q1DBA8</accession>
<evidence type="ECO:0000256" key="6">
    <source>
        <dbReference type="ARBA" id="ARBA00034125"/>
    </source>
</evidence>
<evidence type="ECO:0000256" key="5">
    <source>
        <dbReference type="ARBA" id="ARBA00023136"/>
    </source>
</evidence>
<dbReference type="Proteomes" id="UP000290545">
    <property type="component" value="Unassembled WGS sequence"/>
</dbReference>
<keyword evidence="2" id="KW-1003">Cell membrane</keyword>
<sequence length="257" mass="28684">MSNFPMSKDAKELGATLLEMSMLLMVSGASAGRVRNTIDRVSNGFGYTADLLISQRTIIISVYNPDGHCVFNSFKRTQPHHINFTTVSEISRISWEVVENKWTIYELHEAVEKLKSGTHYPRLLVLAFTALAGASFCRLLSGQPIDMAFVFLGTFIGLFVRQEAMRLRFNFYLCVYFAALTSSLITGALVHFDQNINHEIALVTSILFLIPGIPLINAFSDMIEGNLQNGLIRGLHGFIISFTIALGLFTSIAIYRF</sequence>
<dbReference type="EMBL" id="SDHZ01000001">
    <property type="protein sequence ID" value="RXK85789.1"/>
    <property type="molecule type" value="Genomic_DNA"/>
</dbReference>
<dbReference type="RefSeq" id="WP_129001541.1">
    <property type="nucleotide sequence ID" value="NZ_SDHZ01000001.1"/>
</dbReference>
<dbReference type="GO" id="GO:0015744">
    <property type="term" value="P:succinate transport"/>
    <property type="evidence" value="ECO:0007669"/>
    <property type="project" value="TreeGrafter"/>
</dbReference>
<evidence type="ECO:0000256" key="2">
    <source>
        <dbReference type="ARBA" id="ARBA00022475"/>
    </source>
</evidence>
<feature type="transmembrane region" description="Helical" evidence="7">
    <location>
        <begin position="231"/>
        <end position="255"/>
    </location>
</feature>
<evidence type="ECO:0000313" key="9">
    <source>
        <dbReference type="EMBL" id="RXK85789.1"/>
    </source>
</evidence>
<dbReference type="GO" id="GO:0005886">
    <property type="term" value="C:plasma membrane"/>
    <property type="evidence" value="ECO:0007669"/>
    <property type="project" value="UniProtKB-SubCell"/>
</dbReference>
<evidence type="ECO:0000313" key="10">
    <source>
        <dbReference type="Proteomes" id="UP000290545"/>
    </source>
</evidence>
<evidence type="ECO:0000259" key="8">
    <source>
        <dbReference type="Pfam" id="PF06738"/>
    </source>
</evidence>
<dbReference type="InterPro" id="IPR050539">
    <property type="entry name" value="ThrE_Dicarb/AminoAcid_Exp"/>
</dbReference>
<name>A0A4Q1DBA8_9BACT</name>
<feature type="domain" description="Threonine/serine exporter-like N-terminal" evidence="8">
    <location>
        <begin position="17"/>
        <end position="254"/>
    </location>
</feature>
<organism evidence="9 10">
    <name type="scientific">Filimonas effusa</name>
    <dbReference type="NCBI Taxonomy" id="2508721"/>
    <lineage>
        <taxon>Bacteria</taxon>
        <taxon>Pseudomonadati</taxon>
        <taxon>Bacteroidota</taxon>
        <taxon>Chitinophagia</taxon>
        <taxon>Chitinophagales</taxon>
        <taxon>Chitinophagaceae</taxon>
        <taxon>Filimonas</taxon>
    </lineage>
</organism>
<feature type="transmembrane region" description="Helical" evidence="7">
    <location>
        <begin position="198"/>
        <end position="219"/>
    </location>
</feature>
<dbReference type="AlphaFoldDB" id="A0A4Q1DBA8"/>
<dbReference type="OrthoDB" id="9813917at2"/>
<keyword evidence="4 7" id="KW-1133">Transmembrane helix</keyword>
<feature type="transmembrane region" description="Helical" evidence="7">
    <location>
        <begin position="171"/>
        <end position="192"/>
    </location>
</feature>
<evidence type="ECO:0000256" key="1">
    <source>
        <dbReference type="ARBA" id="ARBA00004651"/>
    </source>
</evidence>
<dbReference type="Pfam" id="PF06738">
    <property type="entry name" value="ThrE"/>
    <property type="match status" value="1"/>
</dbReference>
<reference evidence="9 10" key="1">
    <citation type="submission" date="2019-01" db="EMBL/GenBank/DDBJ databases">
        <title>Filimonas sp. strain TTM-71.</title>
        <authorList>
            <person name="Chen W.-M."/>
        </authorList>
    </citation>
    <scope>NUCLEOTIDE SEQUENCE [LARGE SCALE GENOMIC DNA]</scope>
    <source>
        <strain evidence="9 10">TTM-71</strain>
    </source>
</reference>
<dbReference type="GO" id="GO:0022857">
    <property type="term" value="F:transmembrane transporter activity"/>
    <property type="evidence" value="ECO:0007669"/>
    <property type="project" value="InterPro"/>
</dbReference>
<proteinExistence type="inferred from homology"/>
<gene>
    <name evidence="9" type="ORF">ESB13_02965</name>
</gene>